<evidence type="ECO:0000256" key="3">
    <source>
        <dbReference type="ARBA" id="ARBA00004613"/>
    </source>
</evidence>
<evidence type="ECO:0000256" key="10">
    <source>
        <dbReference type="ARBA" id="ARBA00023295"/>
    </source>
</evidence>
<dbReference type="InterPro" id="IPR013785">
    <property type="entry name" value="Aldolase_TIM"/>
</dbReference>
<keyword evidence="6 12" id="KW-0732">Signal</keyword>
<evidence type="ECO:0000256" key="1">
    <source>
        <dbReference type="ARBA" id="ARBA00001255"/>
    </source>
</evidence>
<dbReference type="GO" id="GO:0005975">
    <property type="term" value="P:carbohydrate metabolic process"/>
    <property type="evidence" value="ECO:0007669"/>
    <property type="project" value="InterPro"/>
</dbReference>
<evidence type="ECO:0000256" key="5">
    <source>
        <dbReference type="ARBA" id="ARBA00022525"/>
    </source>
</evidence>
<dbReference type="SUPFAM" id="SSF51445">
    <property type="entry name" value="(Trans)glycosidases"/>
    <property type="match status" value="1"/>
</dbReference>
<feature type="chain" id="PRO_5002848171" description="Alpha-galactosidase" evidence="12">
    <location>
        <begin position="20"/>
        <end position="439"/>
    </location>
</feature>
<feature type="domain" description="Alpha galactosidase C-terminal" evidence="13">
    <location>
        <begin position="358"/>
        <end position="435"/>
    </location>
</feature>
<dbReference type="InterPro" id="IPR041233">
    <property type="entry name" value="Melibiase_C"/>
</dbReference>
<proteinExistence type="inferred from homology"/>
<reference evidence="15" key="1">
    <citation type="journal article" date="2015" name="Genome Announc.">
        <title>Genome sequence of the AIDS-associated pathogen Penicillium marneffei (ATCC18224) and its near taxonomic relative Talaromyces stipitatus (ATCC10500).</title>
        <authorList>
            <person name="Nierman W.C."/>
            <person name="Fedorova-Abrams N.D."/>
            <person name="Andrianopoulos A."/>
        </authorList>
    </citation>
    <scope>NUCLEOTIDE SEQUENCE [LARGE SCALE GENOMIC DNA]</scope>
    <source>
        <strain evidence="15">ATCC 18224 / CBS 334.59 / QM 7333</strain>
    </source>
</reference>
<keyword evidence="5" id="KW-0964">Secreted</keyword>
<dbReference type="Pfam" id="PF17801">
    <property type="entry name" value="Melibiase_C"/>
    <property type="match status" value="1"/>
</dbReference>
<dbReference type="InterPro" id="IPR002241">
    <property type="entry name" value="Glyco_hydro_27"/>
</dbReference>
<dbReference type="Gene3D" id="3.20.20.70">
    <property type="entry name" value="Aldolase class I"/>
    <property type="match status" value="1"/>
</dbReference>
<evidence type="ECO:0000256" key="9">
    <source>
        <dbReference type="ARBA" id="ARBA00023180"/>
    </source>
</evidence>
<comment type="catalytic activity">
    <reaction evidence="1 11">
        <text>Hydrolysis of terminal, non-reducing alpha-D-galactose residues in alpha-D-galactosides, including galactose oligosaccharides, galactomannans and galactolipids.</text>
        <dbReference type="EC" id="3.2.1.22"/>
    </reaction>
</comment>
<dbReference type="PROSITE" id="PS00512">
    <property type="entry name" value="ALPHA_GALACTOSIDASE"/>
    <property type="match status" value="1"/>
</dbReference>
<dbReference type="GO" id="GO:0004557">
    <property type="term" value="F:alpha-galactosidase activity"/>
    <property type="evidence" value="ECO:0007669"/>
    <property type="project" value="UniProtKB-EC"/>
</dbReference>
<dbReference type="HOGENOM" id="CLU_013093_2_2_1"/>
<sequence length="439" mass="48697">MLGRITAAALLLILNNANALILPHGVGRLPALGWNSWNAYGCDVDEDKILAAATQLNITGLQALGYEYVNIDDCWSNKSGRDPVTKRLLPNPDTFPSGISGIAEKVHALGLKLGIYSSAGLKTCAGYPASLGYEEIDAETFAEWGVDYLKYDNCNYPPEWKDQYNFCVPDSIFPFVNPNGTCPYLKNQAPEGYDWSTSNTTKRFNLMRDALIAVQNKSVILYSLCEWGNADVTSWGNATGSSWRVSGDINAGWFKITSIANLNAHALSTVDFWGHNDPDMLENGNGFLTIEENRSHFGLWAIMKSPLIIGTDVSTLPRTHLSILKNQDLIAFNQDPIFGKPALPYKAGYSNGTYNPEHPPEYWFGATSYGWSLVLLFNSEHITVNRTARWSEISQLRKHGNNYRVQDIWTGEDLGCIHKEYTVQLEPHDSAVLKVTGPC</sequence>
<dbReference type="STRING" id="441960.B6QF73"/>
<dbReference type="OrthoDB" id="5795902at2759"/>
<dbReference type="InterPro" id="IPR000111">
    <property type="entry name" value="Glyco_hydro_27/36_CS"/>
</dbReference>
<dbReference type="PRINTS" id="PR00740">
    <property type="entry name" value="GLHYDRLASE27"/>
</dbReference>
<keyword evidence="7 11" id="KW-0378">Hydrolase</keyword>
<evidence type="ECO:0000256" key="8">
    <source>
        <dbReference type="ARBA" id="ARBA00023157"/>
    </source>
</evidence>
<dbReference type="EC" id="3.2.1.22" evidence="11"/>
<dbReference type="InterPro" id="IPR013780">
    <property type="entry name" value="Glyco_hydro_b"/>
</dbReference>
<dbReference type="GO" id="GO:0005576">
    <property type="term" value="C:extracellular region"/>
    <property type="evidence" value="ECO:0007669"/>
    <property type="project" value="UniProtKB-SubCell"/>
</dbReference>
<dbReference type="CDD" id="cd14792">
    <property type="entry name" value="GH27"/>
    <property type="match status" value="1"/>
</dbReference>
<keyword evidence="8 11" id="KW-1015">Disulfide bond</keyword>
<comment type="subcellular location">
    <subcellularLocation>
        <location evidence="3">Secreted</location>
    </subcellularLocation>
</comment>
<dbReference type="PhylomeDB" id="B6QF73"/>
<feature type="signal peptide" evidence="12">
    <location>
        <begin position="1"/>
        <end position="19"/>
    </location>
</feature>
<protein>
    <recommendedName>
        <fullName evidence="11">Alpha-galactosidase</fullName>
        <ecNumber evidence="11">3.2.1.22</ecNumber>
    </recommendedName>
    <alternativeName>
        <fullName evidence="11">Melibiase</fullName>
    </alternativeName>
</protein>
<gene>
    <name evidence="14" type="ORF">PMAA_081190</name>
</gene>
<comment type="function">
    <text evidence="2">Hydrolyzes a variety of simple alpha-D-galactoside as well as more complex molecules such as oligosaccharides and polysaccharides.</text>
</comment>
<dbReference type="Pfam" id="PF16499">
    <property type="entry name" value="Melibiase_2"/>
    <property type="match status" value="2"/>
</dbReference>
<dbReference type="SUPFAM" id="SSF51011">
    <property type="entry name" value="Glycosyl hydrolase domain"/>
    <property type="match status" value="1"/>
</dbReference>
<dbReference type="AlphaFoldDB" id="B6QF73"/>
<keyword evidence="10 11" id="KW-0326">Glycosidase</keyword>
<evidence type="ECO:0000259" key="13">
    <source>
        <dbReference type="Pfam" id="PF17801"/>
    </source>
</evidence>
<evidence type="ECO:0000256" key="4">
    <source>
        <dbReference type="ARBA" id="ARBA00009743"/>
    </source>
</evidence>
<evidence type="ECO:0000256" key="6">
    <source>
        <dbReference type="ARBA" id="ARBA00022729"/>
    </source>
</evidence>
<name>B6QF73_TALMQ</name>
<evidence type="ECO:0000256" key="11">
    <source>
        <dbReference type="RuleBase" id="RU361168"/>
    </source>
</evidence>
<comment type="similarity">
    <text evidence="4 11">Belongs to the glycosyl hydrolase 27 family.</text>
</comment>
<evidence type="ECO:0000256" key="7">
    <source>
        <dbReference type="ARBA" id="ARBA00022801"/>
    </source>
</evidence>
<dbReference type="Proteomes" id="UP000001294">
    <property type="component" value="Unassembled WGS sequence"/>
</dbReference>
<evidence type="ECO:0000256" key="12">
    <source>
        <dbReference type="SAM" id="SignalP"/>
    </source>
</evidence>
<keyword evidence="15" id="KW-1185">Reference proteome</keyword>
<dbReference type="VEuPathDB" id="FungiDB:PMAA_081190"/>
<accession>B6QF73</accession>
<dbReference type="PANTHER" id="PTHR11452:SF61">
    <property type="entry name" value="ALPHA-GALACTOSIDASE B-RELATED"/>
    <property type="match status" value="1"/>
</dbReference>
<dbReference type="InterPro" id="IPR017853">
    <property type="entry name" value="GH"/>
</dbReference>
<evidence type="ECO:0000313" key="15">
    <source>
        <dbReference type="Proteomes" id="UP000001294"/>
    </source>
</evidence>
<evidence type="ECO:0000313" key="14">
    <source>
        <dbReference type="EMBL" id="EEA24108.1"/>
    </source>
</evidence>
<dbReference type="PANTHER" id="PTHR11452">
    <property type="entry name" value="ALPHA-GALACTOSIDASE/ALPHA-N-ACETYLGALACTOSAMINIDASE"/>
    <property type="match status" value="1"/>
</dbReference>
<evidence type="ECO:0000256" key="2">
    <source>
        <dbReference type="ARBA" id="ARBA00003969"/>
    </source>
</evidence>
<keyword evidence="9" id="KW-0325">Glycoprotein</keyword>
<organism evidence="14 15">
    <name type="scientific">Talaromyces marneffei (strain ATCC 18224 / CBS 334.59 / QM 7333)</name>
    <name type="common">Penicillium marneffei</name>
    <dbReference type="NCBI Taxonomy" id="441960"/>
    <lineage>
        <taxon>Eukaryota</taxon>
        <taxon>Fungi</taxon>
        <taxon>Dikarya</taxon>
        <taxon>Ascomycota</taxon>
        <taxon>Pezizomycotina</taxon>
        <taxon>Eurotiomycetes</taxon>
        <taxon>Eurotiomycetidae</taxon>
        <taxon>Eurotiales</taxon>
        <taxon>Trichocomaceae</taxon>
        <taxon>Talaromyces</taxon>
        <taxon>Talaromyces sect. Talaromyces</taxon>
    </lineage>
</organism>
<dbReference type="EMBL" id="DS995901">
    <property type="protein sequence ID" value="EEA24108.1"/>
    <property type="molecule type" value="Genomic_DNA"/>
</dbReference>
<dbReference type="Gene3D" id="2.60.40.1180">
    <property type="entry name" value="Golgi alpha-mannosidase II"/>
    <property type="match status" value="1"/>
</dbReference>